<dbReference type="Gene3D" id="6.10.140.2220">
    <property type="match status" value="1"/>
</dbReference>
<dbReference type="Pfam" id="PF01753">
    <property type="entry name" value="zf-MYND"/>
    <property type="match status" value="1"/>
</dbReference>
<evidence type="ECO:0000256" key="4">
    <source>
        <dbReference type="PROSITE-ProRule" id="PRU00134"/>
    </source>
</evidence>
<dbReference type="GO" id="GO:0008270">
    <property type="term" value="F:zinc ion binding"/>
    <property type="evidence" value="ECO:0007669"/>
    <property type="project" value="UniProtKB-KW"/>
</dbReference>
<sequence>MVHHCKACGEPAAKMCSGCSSKTWYCSSECQRTNWTFHIFDCNPRRPIDSSDYLALAVWRDTFPDDPQTCEDFGFDRALTAEDQSNLLGLYKGLIMYRRISSRKIHAWRVNGTLVDGIKRTFESLPKHAQGGYYAWFLENQWILDRSLPPSMASVDKMVRLAWAYAGGSAGLSTNDMVAHIKAWPDSKNSIFFFCSAILSHGRPHPMENNWVTLGFCVCHDEESELPLAAIYLDIIKRCTFEEFCTAYDTSSLIALFDANGLKARRERIPYLEDVLEGSPRSNKSVWNLKQIVSTEEVEMIPSVAVDYGFFNCKDTSEAQLLRDVYKQFFRRPGANPIKLHEAAIRGQLFEYVGGLLKMKNKERRTLQRLMVNPYPLKDL</sequence>
<dbReference type="InterPro" id="IPR002893">
    <property type="entry name" value="Znf_MYND"/>
</dbReference>
<feature type="domain" description="MYND-type" evidence="5">
    <location>
        <begin position="5"/>
        <end position="42"/>
    </location>
</feature>
<evidence type="ECO:0000313" key="6">
    <source>
        <dbReference type="EMBL" id="KDQ16157.1"/>
    </source>
</evidence>
<dbReference type="HOGENOM" id="CLU_041565_1_0_1"/>
<evidence type="ECO:0000256" key="1">
    <source>
        <dbReference type="ARBA" id="ARBA00022723"/>
    </source>
</evidence>
<dbReference type="STRING" id="930990.A0A067MW87"/>
<dbReference type="Proteomes" id="UP000027195">
    <property type="component" value="Unassembled WGS sequence"/>
</dbReference>
<dbReference type="AlphaFoldDB" id="A0A067MW87"/>
<keyword evidence="3" id="KW-0862">Zinc</keyword>
<proteinExistence type="predicted"/>
<dbReference type="InParanoid" id="A0A067MW87"/>
<dbReference type="SUPFAM" id="SSF144232">
    <property type="entry name" value="HIT/MYND zinc finger-like"/>
    <property type="match status" value="1"/>
</dbReference>
<evidence type="ECO:0000256" key="2">
    <source>
        <dbReference type="ARBA" id="ARBA00022771"/>
    </source>
</evidence>
<dbReference type="PROSITE" id="PS50865">
    <property type="entry name" value="ZF_MYND_2"/>
    <property type="match status" value="1"/>
</dbReference>
<name>A0A067MW87_BOTB1</name>
<keyword evidence="7" id="KW-1185">Reference proteome</keyword>
<reference evidence="7" key="1">
    <citation type="journal article" date="2014" name="Proc. Natl. Acad. Sci. U.S.A.">
        <title>Extensive sampling of basidiomycete genomes demonstrates inadequacy of the white-rot/brown-rot paradigm for wood decay fungi.</title>
        <authorList>
            <person name="Riley R."/>
            <person name="Salamov A.A."/>
            <person name="Brown D.W."/>
            <person name="Nagy L.G."/>
            <person name="Floudas D."/>
            <person name="Held B.W."/>
            <person name="Levasseur A."/>
            <person name="Lombard V."/>
            <person name="Morin E."/>
            <person name="Otillar R."/>
            <person name="Lindquist E.A."/>
            <person name="Sun H."/>
            <person name="LaButti K.M."/>
            <person name="Schmutz J."/>
            <person name="Jabbour D."/>
            <person name="Luo H."/>
            <person name="Baker S.E."/>
            <person name="Pisabarro A.G."/>
            <person name="Walton J.D."/>
            <person name="Blanchette R.A."/>
            <person name="Henrissat B."/>
            <person name="Martin F."/>
            <person name="Cullen D."/>
            <person name="Hibbett D.S."/>
            <person name="Grigoriev I.V."/>
        </authorList>
    </citation>
    <scope>NUCLEOTIDE SEQUENCE [LARGE SCALE GENOMIC DNA]</scope>
    <source>
        <strain evidence="7">FD-172 SS1</strain>
    </source>
</reference>
<gene>
    <name evidence="6" type="ORF">BOTBODRAFT_269578</name>
</gene>
<evidence type="ECO:0000256" key="3">
    <source>
        <dbReference type="ARBA" id="ARBA00022833"/>
    </source>
</evidence>
<keyword evidence="1" id="KW-0479">Metal-binding</keyword>
<accession>A0A067MW87</accession>
<keyword evidence="2 4" id="KW-0863">Zinc-finger</keyword>
<organism evidence="6 7">
    <name type="scientific">Botryobasidium botryosum (strain FD-172 SS1)</name>
    <dbReference type="NCBI Taxonomy" id="930990"/>
    <lineage>
        <taxon>Eukaryota</taxon>
        <taxon>Fungi</taxon>
        <taxon>Dikarya</taxon>
        <taxon>Basidiomycota</taxon>
        <taxon>Agaricomycotina</taxon>
        <taxon>Agaricomycetes</taxon>
        <taxon>Cantharellales</taxon>
        <taxon>Botryobasidiaceae</taxon>
        <taxon>Botryobasidium</taxon>
    </lineage>
</organism>
<evidence type="ECO:0000259" key="5">
    <source>
        <dbReference type="PROSITE" id="PS50865"/>
    </source>
</evidence>
<protein>
    <recommendedName>
        <fullName evidence="5">MYND-type domain-containing protein</fullName>
    </recommendedName>
</protein>
<dbReference type="EMBL" id="KL198029">
    <property type="protein sequence ID" value="KDQ16157.1"/>
    <property type="molecule type" value="Genomic_DNA"/>
</dbReference>
<evidence type="ECO:0000313" key="7">
    <source>
        <dbReference type="Proteomes" id="UP000027195"/>
    </source>
</evidence>
<dbReference type="OrthoDB" id="4851849at2759"/>